<proteinExistence type="predicted"/>
<dbReference type="Pfam" id="PF12796">
    <property type="entry name" value="Ank_2"/>
    <property type="match status" value="1"/>
</dbReference>
<protein>
    <submittedName>
        <fullName evidence="1">Uncharacterized protein</fullName>
    </submittedName>
</protein>
<evidence type="ECO:0000313" key="2">
    <source>
        <dbReference type="Proteomes" id="UP000243579"/>
    </source>
</evidence>
<name>A0A1V9YR50_ACHHY</name>
<dbReference type="Gene3D" id="1.25.40.20">
    <property type="entry name" value="Ankyrin repeat-containing domain"/>
    <property type="match status" value="2"/>
</dbReference>
<comment type="caution">
    <text evidence="1">The sequence shown here is derived from an EMBL/GenBank/DDBJ whole genome shotgun (WGS) entry which is preliminary data.</text>
</comment>
<dbReference type="Pfam" id="PF13637">
    <property type="entry name" value="Ank_4"/>
    <property type="match status" value="1"/>
</dbReference>
<dbReference type="InterPro" id="IPR036770">
    <property type="entry name" value="Ankyrin_rpt-contain_sf"/>
</dbReference>
<dbReference type="SUPFAM" id="SSF48403">
    <property type="entry name" value="Ankyrin repeat"/>
    <property type="match status" value="1"/>
</dbReference>
<dbReference type="InterPro" id="IPR002110">
    <property type="entry name" value="Ankyrin_rpt"/>
</dbReference>
<organism evidence="1 2">
    <name type="scientific">Achlya hypogyna</name>
    <name type="common">Oomycete</name>
    <name type="synonym">Protoachlya hypogyna</name>
    <dbReference type="NCBI Taxonomy" id="1202772"/>
    <lineage>
        <taxon>Eukaryota</taxon>
        <taxon>Sar</taxon>
        <taxon>Stramenopiles</taxon>
        <taxon>Oomycota</taxon>
        <taxon>Saprolegniomycetes</taxon>
        <taxon>Saprolegniales</taxon>
        <taxon>Achlyaceae</taxon>
        <taxon>Achlya</taxon>
    </lineage>
</organism>
<dbReference type="Proteomes" id="UP000243579">
    <property type="component" value="Unassembled WGS sequence"/>
</dbReference>
<dbReference type="OrthoDB" id="2163089at2759"/>
<accession>A0A1V9YR50</accession>
<dbReference type="PANTHER" id="PTHR46586">
    <property type="entry name" value="ANKYRIN REPEAT-CONTAINING PROTEIN"/>
    <property type="match status" value="1"/>
</dbReference>
<dbReference type="EMBL" id="JNBR01001395">
    <property type="protein sequence ID" value="OQR88244.1"/>
    <property type="molecule type" value="Genomic_DNA"/>
</dbReference>
<reference evidence="1 2" key="1">
    <citation type="journal article" date="2014" name="Genome Biol. Evol.">
        <title>The secreted proteins of Achlya hypogyna and Thraustotheca clavata identify the ancestral oomycete secretome and reveal gene acquisitions by horizontal gene transfer.</title>
        <authorList>
            <person name="Misner I."/>
            <person name="Blouin N."/>
            <person name="Leonard G."/>
            <person name="Richards T.A."/>
            <person name="Lane C.E."/>
        </authorList>
    </citation>
    <scope>NUCLEOTIDE SEQUENCE [LARGE SCALE GENOMIC DNA]</scope>
    <source>
        <strain evidence="1 2">ATCC 48635</strain>
    </source>
</reference>
<keyword evidence="2" id="KW-1185">Reference proteome</keyword>
<evidence type="ECO:0000313" key="1">
    <source>
        <dbReference type="EMBL" id="OQR88244.1"/>
    </source>
</evidence>
<dbReference type="AlphaFoldDB" id="A0A1V9YR50"/>
<gene>
    <name evidence="1" type="ORF">ACHHYP_07024</name>
</gene>
<sequence>MSVVAVLQSLDLLRAITQYQGGVPSPLRRPLAHLKEVLAKIRYRCASGTSLWLGIPKDHKSWLDTYGLRALMRIAQYCPSAITEDVMDYMAGLGHLDAVVFLTEAGFACTQYAMNVAAEYGHLEIVRYLHVARTEGCTKHAMDYAAKNGHLDVVAFLHANRNEGCSLYAMAAAASNGHMTTVQFLHAYRTEGCTSSAMDLAAGNGDLSMVQFLHFNRHEGCTHAALESAAKTGHLGTVTFLDTNRTEGSRRQALLFAARFGHLPVVQYLLRKTSCGPDVLDNAARNNQLDVVALLLDLGYKGSQKAFVWAAMAGHLDMAKLLWAHCSELCNATQALSMAVEYKQTEMVAWLHTRIHTRRWRATRANETTFKMDHIEFILTQVRAPVY</sequence>
<dbReference type="STRING" id="1202772.A0A1V9YR50"/>
<dbReference type="InterPro" id="IPR052050">
    <property type="entry name" value="SecEffector_AnkRepeat"/>
</dbReference>
<dbReference type="PANTHER" id="PTHR46586:SF3">
    <property type="entry name" value="ANKYRIN REPEAT-CONTAINING PROTEIN"/>
    <property type="match status" value="1"/>
</dbReference>